<feature type="region of interest" description="Disordered" evidence="1">
    <location>
        <begin position="1"/>
        <end position="47"/>
    </location>
</feature>
<accession>A0A7J8E4F1</accession>
<organism evidence="3 4">
    <name type="scientific">Molossus molossus</name>
    <name type="common">Pallas' mastiff bat</name>
    <name type="synonym">Vespertilio molossus</name>
    <dbReference type="NCBI Taxonomy" id="27622"/>
    <lineage>
        <taxon>Eukaryota</taxon>
        <taxon>Metazoa</taxon>
        <taxon>Chordata</taxon>
        <taxon>Craniata</taxon>
        <taxon>Vertebrata</taxon>
        <taxon>Euteleostomi</taxon>
        <taxon>Mammalia</taxon>
        <taxon>Eutheria</taxon>
        <taxon>Laurasiatheria</taxon>
        <taxon>Chiroptera</taxon>
        <taxon>Yangochiroptera</taxon>
        <taxon>Molossidae</taxon>
        <taxon>Molossus</taxon>
    </lineage>
</organism>
<feature type="compositionally biased region" description="Polar residues" evidence="1">
    <location>
        <begin position="104"/>
        <end position="124"/>
    </location>
</feature>
<proteinExistence type="predicted"/>
<dbReference type="AlphaFoldDB" id="A0A7J8E4F1"/>
<reference evidence="3 4" key="1">
    <citation type="journal article" date="2020" name="Nature">
        <title>Six reference-quality genomes reveal evolution of bat adaptations.</title>
        <authorList>
            <person name="Jebb D."/>
            <person name="Huang Z."/>
            <person name="Pippel M."/>
            <person name="Hughes G.M."/>
            <person name="Lavrichenko K."/>
            <person name="Devanna P."/>
            <person name="Winkler S."/>
            <person name="Jermiin L.S."/>
            <person name="Skirmuntt E.C."/>
            <person name="Katzourakis A."/>
            <person name="Burkitt-Gray L."/>
            <person name="Ray D.A."/>
            <person name="Sullivan K.A.M."/>
            <person name="Roscito J.G."/>
            <person name="Kirilenko B.M."/>
            <person name="Davalos L.M."/>
            <person name="Corthals A.P."/>
            <person name="Power M.L."/>
            <person name="Jones G."/>
            <person name="Ransome R.D."/>
            <person name="Dechmann D.K.N."/>
            <person name="Locatelli A.G."/>
            <person name="Puechmaille S.J."/>
            <person name="Fedrigo O."/>
            <person name="Jarvis E.D."/>
            <person name="Hiller M."/>
            <person name="Vernes S.C."/>
            <person name="Myers E.W."/>
            <person name="Teeling E.C."/>
        </authorList>
    </citation>
    <scope>NUCLEOTIDE SEQUENCE [LARGE SCALE GENOMIC DNA]</scope>
    <source>
        <strain evidence="3">MMolMol1</strain>
        <tissue evidence="3">Muscle</tissue>
    </source>
</reference>
<evidence type="ECO:0000259" key="2">
    <source>
        <dbReference type="Pfam" id="PF15696"/>
    </source>
</evidence>
<feature type="compositionally biased region" description="Basic and acidic residues" evidence="1">
    <location>
        <begin position="132"/>
        <end position="146"/>
    </location>
</feature>
<evidence type="ECO:0000313" key="4">
    <source>
        <dbReference type="Proteomes" id="UP000550707"/>
    </source>
</evidence>
<dbReference type="GO" id="GO:0032991">
    <property type="term" value="C:protein-containing complex"/>
    <property type="evidence" value="ECO:0007669"/>
    <property type="project" value="TreeGrafter"/>
</dbReference>
<feature type="region of interest" description="Disordered" evidence="1">
    <location>
        <begin position="247"/>
        <end position="267"/>
    </location>
</feature>
<keyword evidence="4" id="KW-1185">Reference proteome</keyword>
<name>A0A7J8E4F1_MOLMO</name>
<dbReference type="InParanoid" id="A0A7J8E4F1"/>
<sequence>MSLARLMPGLAELGEPAPPSQTPEDPDSQAPSRKRPRLEEPGGASEAAWRLPLVPRLSEVEKEWALPPRPFRALLASADVVFENSTGSRVEKSAGGKQTRKPECQNSKFEMNGCLQSPPSQSVDSGWRASRRFSEPGPHDKEGFGVPHWDRAQAEAGQLRPSPSTHDMQGLKNEHGQQYLVQGRDNSQKDNSHRKQTENLLLDVTFYQETKPTCPEIKNRCKIDSVTPSNKQENNISASMLKISKSQNQPGMKMAEPSFSRDSSTIHNPEFPADLKCKLAPVYLKERAKKRNDKNETYVTDFTNIYGSQNRLNVKHKFLDDKKFVDAENMFSECYESKDQSVSNQSICVGEKNLISLPHYNHSIKSNVRDPDKNFTINLQNANWKEAETCLNSYISTRSEKCQSKNYNIGHILRENRENSWILHNYQTKCGNMKKTGGKWNLLQSAEIALLSTDNYCNTKAMNTREKQSKLLMIGALGRQKALINFFWLSGKGDNNNMLQVKYYTSEKDFNLSNIFENFITERFYFHKSISANEDDNSILAWHEMLKCLKQTDVQNLIIRNINVNKRNNILSIYLQTSASKPLNIILKANIASLLNNFDCLTGTENDSKYEEGCIFKWIMCLNYPKNIIVKTCIVYLGRTLTFSIPLGDHMKSLLEKKKLFKTEQVFEEFKKNPINSFSMTTKNMDLMGFDDIDEISLTKEISYKSKTSKQVMNVKNRAHYSMNTVKIHVKSLPQFIQKTHVYINEKFSEINMHNRKLDTERKRQHNKTSSFNFKFILENFFNVRQQAIPITRYTKHTEQTNPMIITQVQNVGSLQRSEIEAKKHDLILKEEEKVTAQSLTYSCQVHKDIKIAKKEKNSFCSMDDMFSVQLVSLMSKKVNVEETKYTNQNNLADRNEYESIMQERELANSKHFYPKNDSTECIKHHFESDLSVGNNECFQDLTAKCLSTEAMTIAKDFEMKSKFDLVLEELHMFHEISKENEILSTVETNNAQENYFGENNDVEEVKTKIKKDLKMGTVNKMCASSLLCDTIAGSNRNKRHQHLFKWETIPRNREQEVPNDYSCLRIPEEDLLCSTSEEDYEKPIPQRPAFFSDEFKEEKINYLIKRGNNFSHGISRVLPLKTCSRPIRVGLSRKVKLKQLHPYLK</sequence>
<protein>
    <submittedName>
        <fullName evidence="3">RAD51 associated protein 2</fullName>
    </submittedName>
</protein>
<dbReference type="EMBL" id="JACASF010000015">
    <property type="protein sequence ID" value="KAF6430156.1"/>
    <property type="molecule type" value="Genomic_DNA"/>
</dbReference>
<dbReference type="InterPro" id="IPR053355">
    <property type="entry name" value="RAD51-associated"/>
</dbReference>
<dbReference type="Proteomes" id="UP000550707">
    <property type="component" value="Unassembled WGS sequence"/>
</dbReference>
<dbReference type="PANTHER" id="PTHR39229:SF1">
    <property type="entry name" value="RAD51-ASSOCIATED PROTEIN 2"/>
    <property type="match status" value="1"/>
</dbReference>
<dbReference type="InterPro" id="IPR031419">
    <property type="entry name" value="RAD51_interact"/>
</dbReference>
<gene>
    <name evidence="3" type="ORF">HJG59_015246</name>
</gene>
<feature type="region of interest" description="Disordered" evidence="1">
    <location>
        <begin position="83"/>
        <end position="146"/>
    </location>
</feature>
<evidence type="ECO:0000256" key="1">
    <source>
        <dbReference type="SAM" id="MobiDB-lite"/>
    </source>
</evidence>
<comment type="caution">
    <text evidence="3">The sequence shown here is derived from an EMBL/GenBank/DDBJ whole genome shotgun (WGS) entry which is preliminary data.</text>
</comment>
<dbReference type="Pfam" id="PF15696">
    <property type="entry name" value="RAD51_interact"/>
    <property type="match status" value="1"/>
</dbReference>
<dbReference type="OrthoDB" id="9934401at2759"/>
<evidence type="ECO:0000313" key="3">
    <source>
        <dbReference type="EMBL" id="KAF6430156.1"/>
    </source>
</evidence>
<feature type="domain" description="RAD51 interacting motif" evidence="2">
    <location>
        <begin position="1108"/>
        <end position="1145"/>
    </location>
</feature>
<dbReference type="PANTHER" id="PTHR39229">
    <property type="entry name" value="MCG1037962"/>
    <property type="match status" value="1"/>
</dbReference>
<dbReference type="FunCoup" id="A0A7J8E4F1">
    <property type="interactions" value="7"/>
</dbReference>